<dbReference type="Proteomes" id="UP000593579">
    <property type="component" value="Unassembled WGS sequence"/>
</dbReference>
<proteinExistence type="predicted"/>
<organism evidence="1 2">
    <name type="scientific">Gossypium gossypioides</name>
    <name type="common">Mexican cotton</name>
    <name type="synonym">Selera gossypioides</name>
    <dbReference type="NCBI Taxonomy" id="34282"/>
    <lineage>
        <taxon>Eukaryota</taxon>
        <taxon>Viridiplantae</taxon>
        <taxon>Streptophyta</taxon>
        <taxon>Embryophyta</taxon>
        <taxon>Tracheophyta</taxon>
        <taxon>Spermatophyta</taxon>
        <taxon>Magnoliopsida</taxon>
        <taxon>eudicotyledons</taxon>
        <taxon>Gunneridae</taxon>
        <taxon>Pentapetalae</taxon>
        <taxon>rosids</taxon>
        <taxon>malvids</taxon>
        <taxon>Malvales</taxon>
        <taxon>Malvaceae</taxon>
        <taxon>Malvoideae</taxon>
        <taxon>Gossypium</taxon>
    </lineage>
</organism>
<keyword evidence="2" id="KW-1185">Reference proteome</keyword>
<evidence type="ECO:0000313" key="1">
    <source>
        <dbReference type="EMBL" id="MBA0750550.1"/>
    </source>
</evidence>
<gene>
    <name evidence="1" type="ORF">Gogos_001959</name>
</gene>
<name>A0A7J9CPW5_GOSGO</name>
<sequence>MGGETTVDNHTESVNLDGVVGLEASTTVILVRKGSTLDERKLAGSSLRKEGVAVDRDSGVRKRDVRVKGKGVSVSLGPKASGRVLKPNNSGAGFSSKKAVSGFVVGDLLGCV</sequence>
<accession>A0A7J9CPW5</accession>
<dbReference type="OrthoDB" id="1002250at2759"/>
<dbReference type="EMBL" id="JABEZY010000012">
    <property type="protein sequence ID" value="MBA0750550.1"/>
    <property type="molecule type" value="Genomic_DNA"/>
</dbReference>
<dbReference type="AlphaFoldDB" id="A0A7J9CPW5"/>
<comment type="caution">
    <text evidence="1">The sequence shown here is derived from an EMBL/GenBank/DDBJ whole genome shotgun (WGS) entry which is preliminary data.</text>
</comment>
<feature type="non-terminal residue" evidence="1">
    <location>
        <position position="112"/>
    </location>
</feature>
<reference evidence="1 2" key="1">
    <citation type="journal article" date="2019" name="Genome Biol. Evol.">
        <title>Insights into the evolution of the New World diploid cottons (Gossypium, subgenus Houzingenia) based on genome sequencing.</title>
        <authorList>
            <person name="Grover C.E."/>
            <person name="Arick M.A. 2nd"/>
            <person name="Thrash A."/>
            <person name="Conover J.L."/>
            <person name="Sanders W.S."/>
            <person name="Peterson D.G."/>
            <person name="Frelichowski J.E."/>
            <person name="Scheffler J.A."/>
            <person name="Scheffler B.E."/>
            <person name="Wendel J.F."/>
        </authorList>
    </citation>
    <scope>NUCLEOTIDE SEQUENCE [LARGE SCALE GENOMIC DNA]</scope>
    <source>
        <strain evidence="1">5</strain>
        <tissue evidence="1">Leaf</tissue>
    </source>
</reference>
<evidence type="ECO:0000313" key="2">
    <source>
        <dbReference type="Proteomes" id="UP000593579"/>
    </source>
</evidence>
<protein>
    <submittedName>
        <fullName evidence="1">Uncharacterized protein</fullName>
    </submittedName>
</protein>